<comment type="caution">
    <text evidence="1">The sequence shown here is derived from an EMBL/GenBank/DDBJ whole genome shotgun (WGS) entry which is preliminary data.</text>
</comment>
<organism evidence="1 2">
    <name type="scientific">Porites lobata</name>
    <dbReference type="NCBI Taxonomy" id="104759"/>
    <lineage>
        <taxon>Eukaryota</taxon>
        <taxon>Metazoa</taxon>
        <taxon>Cnidaria</taxon>
        <taxon>Anthozoa</taxon>
        <taxon>Hexacorallia</taxon>
        <taxon>Scleractinia</taxon>
        <taxon>Fungiina</taxon>
        <taxon>Poritidae</taxon>
        <taxon>Porites</taxon>
    </lineage>
</organism>
<reference evidence="1 2" key="1">
    <citation type="submission" date="2022-05" db="EMBL/GenBank/DDBJ databases">
        <authorList>
            <consortium name="Genoscope - CEA"/>
            <person name="William W."/>
        </authorList>
    </citation>
    <scope>NUCLEOTIDE SEQUENCE [LARGE SCALE GENOMIC DNA]</scope>
</reference>
<evidence type="ECO:0000313" key="2">
    <source>
        <dbReference type="Proteomes" id="UP001159405"/>
    </source>
</evidence>
<proteinExistence type="predicted"/>
<gene>
    <name evidence="1" type="ORF">PLOB_00008745</name>
</gene>
<dbReference type="Proteomes" id="UP001159405">
    <property type="component" value="Unassembled WGS sequence"/>
</dbReference>
<evidence type="ECO:0000313" key="1">
    <source>
        <dbReference type="EMBL" id="CAH3167475.1"/>
    </source>
</evidence>
<keyword evidence="2" id="KW-1185">Reference proteome</keyword>
<protein>
    <submittedName>
        <fullName evidence="1">Uncharacterized protein</fullName>
    </submittedName>
</protein>
<accession>A0ABN8QNL2</accession>
<sequence length="93" mass="10363">LDTKQIGVLAFLNGGEEGRTLYNAFVTGQVCYEVYKRLTVSQADVLRAETIMRISDYVKNHPRATEAQLKSEVEKEIKLFAQKVAQLEGTGQG</sequence>
<name>A0ABN8QNL2_9CNID</name>
<feature type="non-terminal residue" evidence="1">
    <location>
        <position position="1"/>
    </location>
</feature>
<dbReference type="EMBL" id="CALNXK010000141">
    <property type="protein sequence ID" value="CAH3167475.1"/>
    <property type="molecule type" value="Genomic_DNA"/>
</dbReference>